<dbReference type="Proteomes" id="UP001307889">
    <property type="component" value="Chromosome 5"/>
</dbReference>
<dbReference type="EMBL" id="AP028913">
    <property type="protein sequence ID" value="BES94957.1"/>
    <property type="molecule type" value="Genomic_DNA"/>
</dbReference>
<evidence type="ECO:0000313" key="3">
    <source>
        <dbReference type="Proteomes" id="UP001307889"/>
    </source>
</evidence>
<name>A0ABN7AWV6_9HEMI</name>
<feature type="region of interest" description="Disordered" evidence="1">
    <location>
        <begin position="37"/>
        <end position="56"/>
    </location>
</feature>
<feature type="compositionally biased region" description="Pro residues" evidence="1">
    <location>
        <begin position="37"/>
        <end position="49"/>
    </location>
</feature>
<reference evidence="2 3" key="1">
    <citation type="submission" date="2023-09" db="EMBL/GenBank/DDBJ databases">
        <title>Nesidiocoris tenuis whole genome shotgun sequence.</title>
        <authorList>
            <person name="Shibata T."/>
            <person name="Shimoda M."/>
            <person name="Kobayashi T."/>
            <person name="Uehara T."/>
        </authorList>
    </citation>
    <scope>NUCLEOTIDE SEQUENCE [LARGE SCALE GENOMIC DNA]</scope>
    <source>
        <strain evidence="2 3">Japan</strain>
    </source>
</reference>
<proteinExistence type="predicted"/>
<evidence type="ECO:0000313" key="2">
    <source>
        <dbReference type="EMBL" id="BES94957.1"/>
    </source>
</evidence>
<gene>
    <name evidence="2" type="ORF">NTJ_07766</name>
</gene>
<accession>A0ABN7AWV6</accession>
<protein>
    <submittedName>
        <fullName evidence="2">Uncharacterized protein</fullName>
    </submittedName>
</protein>
<sequence length="92" mass="9896">MSPLGRPLGSQNSPVALPDGACAGAASAPIYVTLIEPPPLPLPHPPPPNQDDSDDSVYGFGAEWLLAIDYKQNYGHWRLNQNNNYVISVLKS</sequence>
<keyword evidence="3" id="KW-1185">Reference proteome</keyword>
<organism evidence="2 3">
    <name type="scientific">Nesidiocoris tenuis</name>
    <dbReference type="NCBI Taxonomy" id="355587"/>
    <lineage>
        <taxon>Eukaryota</taxon>
        <taxon>Metazoa</taxon>
        <taxon>Ecdysozoa</taxon>
        <taxon>Arthropoda</taxon>
        <taxon>Hexapoda</taxon>
        <taxon>Insecta</taxon>
        <taxon>Pterygota</taxon>
        <taxon>Neoptera</taxon>
        <taxon>Paraneoptera</taxon>
        <taxon>Hemiptera</taxon>
        <taxon>Heteroptera</taxon>
        <taxon>Panheteroptera</taxon>
        <taxon>Cimicomorpha</taxon>
        <taxon>Miridae</taxon>
        <taxon>Dicyphina</taxon>
        <taxon>Nesidiocoris</taxon>
    </lineage>
</organism>
<evidence type="ECO:0000256" key="1">
    <source>
        <dbReference type="SAM" id="MobiDB-lite"/>
    </source>
</evidence>